<dbReference type="InterPro" id="IPR011075">
    <property type="entry name" value="TetR_C"/>
</dbReference>
<protein>
    <submittedName>
        <fullName evidence="6">TetR family transcriptional regulator</fullName>
    </submittedName>
</protein>
<evidence type="ECO:0000256" key="3">
    <source>
        <dbReference type="ARBA" id="ARBA00023163"/>
    </source>
</evidence>
<reference evidence="7" key="1">
    <citation type="submission" date="2018-12" db="EMBL/GenBank/DDBJ databases">
        <title>Tengunoibacter tsumagoiensis gen. nov., sp. nov., Dictyobacter kobayashii sp. nov., D. alpinus sp. nov., and D. joshuensis sp. nov. and description of Dictyobacteraceae fam. nov. within the order Ktedonobacterales isolated from Tengu-no-mugimeshi.</title>
        <authorList>
            <person name="Wang C.M."/>
            <person name="Zheng Y."/>
            <person name="Sakai Y."/>
            <person name="Toyoda A."/>
            <person name="Minakuchi Y."/>
            <person name="Abe K."/>
            <person name="Yokota A."/>
            <person name="Yabe S."/>
        </authorList>
    </citation>
    <scope>NUCLEOTIDE SEQUENCE [LARGE SCALE GENOMIC DNA]</scope>
    <source>
        <strain evidence="7">S-27</strain>
    </source>
</reference>
<dbReference type="OrthoDB" id="9814200at2"/>
<dbReference type="PANTHER" id="PTHR47506">
    <property type="entry name" value="TRANSCRIPTIONAL REGULATORY PROTEIN"/>
    <property type="match status" value="1"/>
</dbReference>
<sequence length="196" mass="21914">MGKGEQTRAMILAQVAPLFNQQGYAGSSLSDIMRQTGLEKGGIYNHFQSKEQLALQAFDYSFALLDQRIRAVLADKRHALERLSALLIYFQDLADDPPIPGGCPILNTAIESDDAEPALRDRARTAMDQLRSTFRRIISKGIERGELRPGIDVETWTSTMIAALEGAVMLSRLYQDTSHMSRTVAYLRHCIERDLA</sequence>
<feature type="DNA-binding region" description="H-T-H motif" evidence="4">
    <location>
        <begin position="28"/>
        <end position="47"/>
    </location>
</feature>
<comment type="caution">
    <text evidence="6">The sequence shown here is derived from an EMBL/GenBank/DDBJ whole genome shotgun (WGS) entry which is preliminary data.</text>
</comment>
<keyword evidence="2 4" id="KW-0238">DNA-binding</keyword>
<gene>
    <name evidence="6" type="ORF">KDAU_42710</name>
</gene>
<dbReference type="InterPro" id="IPR001647">
    <property type="entry name" value="HTH_TetR"/>
</dbReference>
<evidence type="ECO:0000313" key="6">
    <source>
        <dbReference type="EMBL" id="GCE06942.1"/>
    </source>
</evidence>
<evidence type="ECO:0000256" key="4">
    <source>
        <dbReference type="PROSITE-ProRule" id="PRU00335"/>
    </source>
</evidence>
<dbReference type="Pfam" id="PF16925">
    <property type="entry name" value="TetR_C_13"/>
    <property type="match status" value="1"/>
</dbReference>
<keyword evidence="1" id="KW-0805">Transcription regulation</keyword>
<dbReference type="PRINTS" id="PR00455">
    <property type="entry name" value="HTHTETR"/>
</dbReference>
<dbReference type="Gene3D" id="1.10.357.10">
    <property type="entry name" value="Tetracycline Repressor, domain 2"/>
    <property type="match status" value="1"/>
</dbReference>
<feature type="domain" description="HTH tetR-type" evidence="5">
    <location>
        <begin position="5"/>
        <end position="65"/>
    </location>
</feature>
<dbReference type="Proteomes" id="UP000287224">
    <property type="component" value="Unassembled WGS sequence"/>
</dbReference>
<evidence type="ECO:0000256" key="2">
    <source>
        <dbReference type="ARBA" id="ARBA00023125"/>
    </source>
</evidence>
<dbReference type="PROSITE" id="PS01081">
    <property type="entry name" value="HTH_TETR_1"/>
    <property type="match status" value="1"/>
</dbReference>
<proteinExistence type="predicted"/>
<dbReference type="SUPFAM" id="SSF46689">
    <property type="entry name" value="Homeodomain-like"/>
    <property type="match status" value="1"/>
</dbReference>
<dbReference type="Pfam" id="PF00440">
    <property type="entry name" value="TetR_N"/>
    <property type="match status" value="1"/>
</dbReference>
<evidence type="ECO:0000259" key="5">
    <source>
        <dbReference type="PROSITE" id="PS50977"/>
    </source>
</evidence>
<dbReference type="RefSeq" id="WP_126597841.1">
    <property type="nucleotide sequence ID" value="NZ_BIFQ01000001.1"/>
</dbReference>
<evidence type="ECO:0000313" key="7">
    <source>
        <dbReference type="Proteomes" id="UP000287224"/>
    </source>
</evidence>
<dbReference type="PROSITE" id="PS50977">
    <property type="entry name" value="HTH_TETR_2"/>
    <property type="match status" value="1"/>
</dbReference>
<dbReference type="AlphaFoldDB" id="A0A401ZJC7"/>
<keyword evidence="3" id="KW-0804">Transcription</keyword>
<dbReference type="PANTHER" id="PTHR47506:SF3">
    <property type="entry name" value="HTH-TYPE TRANSCRIPTIONAL REGULATOR LMRA"/>
    <property type="match status" value="1"/>
</dbReference>
<dbReference type="EMBL" id="BIFQ01000001">
    <property type="protein sequence ID" value="GCE06942.1"/>
    <property type="molecule type" value="Genomic_DNA"/>
</dbReference>
<evidence type="ECO:0000256" key="1">
    <source>
        <dbReference type="ARBA" id="ARBA00023015"/>
    </source>
</evidence>
<organism evidence="6 7">
    <name type="scientific">Dictyobacter aurantiacus</name>
    <dbReference type="NCBI Taxonomy" id="1936993"/>
    <lineage>
        <taxon>Bacteria</taxon>
        <taxon>Bacillati</taxon>
        <taxon>Chloroflexota</taxon>
        <taxon>Ktedonobacteria</taxon>
        <taxon>Ktedonobacterales</taxon>
        <taxon>Dictyobacteraceae</taxon>
        <taxon>Dictyobacter</taxon>
    </lineage>
</organism>
<dbReference type="SUPFAM" id="SSF48498">
    <property type="entry name" value="Tetracyclin repressor-like, C-terminal domain"/>
    <property type="match status" value="1"/>
</dbReference>
<dbReference type="InterPro" id="IPR036271">
    <property type="entry name" value="Tet_transcr_reg_TetR-rel_C_sf"/>
</dbReference>
<accession>A0A401ZJC7</accession>
<dbReference type="GO" id="GO:0003677">
    <property type="term" value="F:DNA binding"/>
    <property type="evidence" value="ECO:0007669"/>
    <property type="project" value="UniProtKB-UniRule"/>
</dbReference>
<name>A0A401ZJC7_9CHLR</name>
<dbReference type="InterPro" id="IPR023772">
    <property type="entry name" value="DNA-bd_HTH_TetR-type_CS"/>
</dbReference>
<dbReference type="InterPro" id="IPR009057">
    <property type="entry name" value="Homeodomain-like_sf"/>
</dbReference>
<keyword evidence="7" id="KW-1185">Reference proteome</keyword>